<keyword evidence="2" id="KW-1185">Reference proteome</keyword>
<reference evidence="2" key="1">
    <citation type="submission" date="2015-10" db="EMBL/GenBank/DDBJ databases">
        <authorList>
            <person name="Regsiter A."/>
            <person name="william w."/>
        </authorList>
    </citation>
    <scope>NUCLEOTIDE SEQUENCE [LARGE SCALE GENOMIC DNA]</scope>
</reference>
<sequence>MTVDILSDESDQDNLTNLLRDMGMKYSMV</sequence>
<accession>A0A1J1LG58</accession>
<evidence type="ECO:0000313" key="2">
    <source>
        <dbReference type="Proteomes" id="UP000184315"/>
    </source>
</evidence>
<protein>
    <submittedName>
        <fullName evidence="1">Uncharacterized protein</fullName>
    </submittedName>
</protein>
<dbReference type="EMBL" id="CZDF01000132">
    <property type="protein sequence ID" value="CUR31559.1"/>
    <property type="molecule type" value="Genomic_DNA"/>
</dbReference>
<organism evidence="1 2">
    <name type="scientific">Planktothrix tepida PCC 9214</name>
    <dbReference type="NCBI Taxonomy" id="671072"/>
    <lineage>
        <taxon>Bacteria</taxon>
        <taxon>Bacillati</taxon>
        <taxon>Cyanobacteriota</taxon>
        <taxon>Cyanophyceae</taxon>
        <taxon>Oscillatoriophycideae</taxon>
        <taxon>Oscillatoriales</taxon>
        <taxon>Microcoleaceae</taxon>
        <taxon>Planktothrix</taxon>
    </lineage>
</organism>
<proteinExistence type="predicted"/>
<dbReference type="Proteomes" id="UP000184315">
    <property type="component" value="Unassembled WGS sequence"/>
</dbReference>
<name>A0A1J1LG58_9CYAN</name>
<gene>
    <name evidence="1" type="ORF">PL9214291150</name>
</gene>
<dbReference type="AlphaFoldDB" id="A0A1J1LG58"/>
<evidence type="ECO:0000313" key="1">
    <source>
        <dbReference type="EMBL" id="CUR31559.1"/>
    </source>
</evidence>